<dbReference type="InterPro" id="IPR006037">
    <property type="entry name" value="RCK_C"/>
</dbReference>
<keyword evidence="4" id="KW-0520">NAD</keyword>
<dbReference type="PANTHER" id="PTHR43833">
    <property type="entry name" value="POTASSIUM CHANNEL PROTEIN 2-RELATED-RELATED"/>
    <property type="match status" value="1"/>
</dbReference>
<dbReference type="GO" id="GO:0005886">
    <property type="term" value="C:plasma membrane"/>
    <property type="evidence" value="ECO:0007669"/>
    <property type="project" value="InterPro"/>
</dbReference>
<accession>A0A0W8FHA6</accession>
<dbReference type="SUPFAM" id="SSF116726">
    <property type="entry name" value="TrkA C-terminal domain-like"/>
    <property type="match status" value="1"/>
</dbReference>
<dbReference type="InterPro" id="IPR050721">
    <property type="entry name" value="Trk_Ktr_HKT_K-transport"/>
</dbReference>
<evidence type="ECO:0000259" key="7">
    <source>
        <dbReference type="PROSITE" id="PS51202"/>
    </source>
</evidence>
<dbReference type="PROSITE" id="PS51201">
    <property type="entry name" value="RCK_N"/>
    <property type="match status" value="1"/>
</dbReference>
<evidence type="ECO:0000256" key="3">
    <source>
        <dbReference type="ARBA" id="ARBA00022958"/>
    </source>
</evidence>
<evidence type="ECO:0000313" key="8">
    <source>
        <dbReference type="EMBL" id="KUG20284.1"/>
    </source>
</evidence>
<evidence type="ECO:0000256" key="4">
    <source>
        <dbReference type="ARBA" id="ARBA00023027"/>
    </source>
</evidence>
<dbReference type="InterPro" id="IPR006036">
    <property type="entry name" value="K_uptake_TrkA"/>
</dbReference>
<dbReference type="PANTHER" id="PTHR43833:SF5">
    <property type="entry name" value="TRK SYSTEM POTASSIUM UPTAKE PROTEIN TRKA"/>
    <property type="match status" value="1"/>
</dbReference>
<sequence>MYTIIVGLGGIGRNLTGIAVSHGDSVVVIDQSEARCSDILEHYDVLAITGNATDKSVLEDAGIDRADALVATTSDDAVNLMTCWLAKRFKVANVVSIVNQKEHSELFKEVGVKISENPDELVASRLYYWAKNPNMQQLATIPGGSIFEIVAEEGAPIVDHEIRELDVRNFVFIAIRRAGGDLIIPSGTVRIRPGDTITVFTKKEAEDETLKVLNQQLLRSGH</sequence>
<dbReference type="Pfam" id="PF02254">
    <property type="entry name" value="TrkA_N"/>
    <property type="match status" value="1"/>
</dbReference>
<dbReference type="AlphaFoldDB" id="A0A0W8FHA6"/>
<dbReference type="GO" id="GO:0015079">
    <property type="term" value="F:potassium ion transmembrane transporter activity"/>
    <property type="evidence" value="ECO:0007669"/>
    <property type="project" value="InterPro"/>
</dbReference>
<proteinExistence type="predicted"/>
<feature type="domain" description="RCK C-terminal" evidence="7">
    <location>
        <begin position="133"/>
        <end position="215"/>
    </location>
</feature>
<reference evidence="8" key="1">
    <citation type="journal article" date="2015" name="Proc. Natl. Acad. Sci. U.S.A.">
        <title>Networks of energetic and metabolic interactions define dynamics in microbial communities.</title>
        <authorList>
            <person name="Embree M."/>
            <person name="Liu J.K."/>
            <person name="Al-Bassam M.M."/>
            <person name="Zengler K."/>
        </authorList>
    </citation>
    <scope>NUCLEOTIDE SEQUENCE</scope>
</reference>
<keyword evidence="1" id="KW-0813">Transport</keyword>
<keyword evidence="3" id="KW-0630">Potassium</keyword>
<dbReference type="InterPro" id="IPR036721">
    <property type="entry name" value="RCK_C_sf"/>
</dbReference>
<dbReference type="PROSITE" id="PS51202">
    <property type="entry name" value="RCK_C"/>
    <property type="match status" value="1"/>
</dbReference>
<protein>
    <submittedName>
        <fullName evidence="8">Trk system potassium uptake protein trka</fullName>
    </submittedName>
</protein>
<name>A0A0W8FHA6_9ZZZZ</name>
<dbReference type="Gene3D" id="3.40.50.720">
    <property type="entry name" value="NAD(P)-binding Rossmann-like Domain"/>
    <property type="match status" value="1"/>
</dbReference>
<evidence type="ECO:0000256" key="5">
    <source>
        <dbReference type="ARBA" id="ARBA00023065"/>
    </source>
</evidence>
<dbReference type="Gene3D" id="3.30.70.1450">
    <property type="entry name" value="Regulator of K+ conductance, C-terminal domain"/>
    <property type="match status" value="1"/>
</dbReference>
<dbReference type="InterPro" id="IPR036291">
    <property type="entry name" value="NAD(P)-bd_dom_sf"/>
</dbReference>
<dbReference type="Pfam" id="PF02080">
    <property type="entry name" value="TrkA_C"/>
    <property type="match status" value="1"/>
</dbReference>
<dbReference type="SUPFAM" id="SSF51735">
    <property type="entry name" value="NAD(P)-binding Rossmann-fold domains"/>
    <property type="match status" value="1"/>
</dbReference>
<comment type="caution">
    <text evidence="8">The sequence shown here is derived from an EMBL/GenBank/DDBJ whole genome shotgun (WGS) entry which is preliminary data.</text>
</comment>
<evidence type="ECO:0000256" key="2">
    <source>
        <dbReference type="ARBA" id="ARBA00022538"/>
    </source>
</evidence>
<dbReference type="EMBL" id="LNQE01001208">
    <property type="protein sequence ID" value="KUG20284.1"/>
    <property type="molecule type" value="Genomic_DNA"/>
</dbReference>
<keyword evidence="5" id="KW-0406">Ion transport</keyword>
<gene>
    <name evidence="8" type="ORF">ASZ90_009982</name>
</gene>
<feature type="domain" description="RCK N-terminal" evidence="6">
    <location>
        <begin position="1"/>
        <end position="122"/>
    </location>
</feature>
<dbReference type="InterPro" id="IPR003148">
    <property type="entry name" value="RCK_N"/>
</dbReference>
<keyword evidence="2" id="KW-0633">Potassium transport</keyword>
<dbReference type="PRINTS" id="PR00335">
    <property type="entry name" value="KUPTAKETRKA"/>
</dbReference>
<evidence type="ECO:0000259" key="6">
    <source>
        <dbReference type="PROSITE" id="PS51201"/>
    </source>
</evidence>
<organism evidence="8">
    <name type="scientific">hydrocarbon metagenome</name>
    <dbReference type="NCBI Taxonomy" id="938273"/>
    <lineage>
        <taxon>unclassified sequences</taxon>
        <taxon>metagenomes</taxon>
        <taxon>ecological metagenomes</taxon>
    </lineage>
</organism>
<evidence type="ECO:0000256" key="1">
    <source>
        <dbReference type="ARBA" id="ARBA00022448"/>
    </source>
</evidence>